<gene>
    <name evidence="1" type="ORF">MDA_GLEAN10023503</name>
</gene>
<evidence type="ECO:0000313" key="1">
    <source>
        <dbReference type="EMBL" id="ELK31718.1"/>
    </source>
</evidence>
<accession>L5M1Y0</accession>
<evidence type="ECO:0000313" key="2">
    <source>
        <dbReference type="Proteomes" id="UP000010556"/>
    </source>
</evidence>
<sequence length="104" mass="11697">MTGRNPLCERLCHSDPGDVRGEGACVAALMDTEGIHSVGKPAGRRHRRNHMCEPHDTVINLMLALSLPARLGKTQFLPPILWVQAEPCVITRQQEFTLNRKMLW</sequence>
<dbReference type="Proteomes" id="UP000010556">
    <property type="component" value="Unassembled WGS sequence"/>
</dbReference>
<name>L5M1Y0_MYODS</name>
<keyword evidence="2" id="KW-1185">Reference proteome</keyword>
<dbReference type="AlphaFoldDB" id="L5M1Y0"/>
<reference evidence="2" key="1">
    <citation type="journal article" date="2013" name="Science">
        <title>Comparative analysis of bat genomes provides insight into the evolution of flight and immunity.</title>
        <authorList>
            <person name="Zhang G."/>
            <person name="Cowled C."/>
            <person name="Shi Z."/>
            <person name="Huang Z."/>
            <person name="Bishop-Lilly K.A."/>
            <person name="Fang X."/>
            <person name="Wynne J.W."/>
            <person name="Xiong Z."/>
            <person name="Baker M.L."/>
            <person name="Zhao W."/>
            <person name="Tachedjian M."/>
            <person name="Zhu Y."/>
            <person name="Zhou P."/>
            <person name="Jiang X."/>
            <person name="Ng J."/>
            <person name="Yang L."/>
            <person name="Wu L."/>
            <person name="Xiao J."/>
            <person name="Feng Y."/>
            <person name="Chen Y."/>
            <person name="Sun X."/>
            <person name="Zhang Y."/>
            <person name="Marsh G.A."/>
            <person name="Crameri G."/>
            <person name="Broder C.C."/>
            <person name="Frey K.G."/>
            <person name="Wang L.F."/>
            <person name="Wang J."/>
        </authorList>
    </citation>
    <scope>NUCLEOTIDE SEQUENCE [LARGE SCALE GENOMIC DNA]</scope>
</reference>
<protein>
    <submittedName>
        <fullName evidence="1">Uncharacterized protein</fullName>
    </submittedName>
</protein>
<dbReference type="EMBL" id="KB105949">
    <property type="protein sequence ID" value="ELK31718.1"/>
    <property type="molecule type" value="Genomic_DNA"/>
</dbReference>
<proteinExistence type="predicted"/>
<organism evidence="1 2">
    <name type="scientific">Myotis davidii</name>
    <name type="common">David's myotis</name>
    <dbReference type="NCBI Taxonomy" id="225400"/>
    <lineage>
        <taxon>Eukaryota</taxon>
        <taxon>Metazoa</taxon>
        <taxon>Chordata</taxon>
        <taxon>Craniata</taxon>
        <taxon>Vertebrata</taxon>
        <taxon>Euteleostomi</taxon>
        <taxon>Mammalia</taxon>
        <taxon>Eutheria</taxon>
        <taxon>Laurasiatheria</taxon>
        <taxon>Chiroptera</taxon>
        <taxon>Yangochiroptera</taxon>
        <taxon>Vespertilionidae</taxon>
        <taxon>Myotis</taxon>
    </lineage>
</organism>